<name>A0ABZ2Y5H2_9FIRM</name>
<evidence type="ECO:0000259" key="8">
    <source>
        <dbReference type="PROSITE" id="PS50928"/>
    </source>
</evidence>
<comment type="subcellular location">
    <subcellularLocation>
        <location evidence="1 7">Cell membrane</location>
        <topology evidence="1 7">Multi-pass membrane protein</topology>
    </subcellularLocation>
</comment>
<accession>A0ABZ2Y5H2</accession>
<dbReference type="EMBL" id="CP121687">
    <property type="protein sequence ID" value="WZL70596.1"/>
    <property type="molecule type" value="Genomic_DNA"/>
</dbReference>
<evidence type="ECO:0000256" key="3">
    <source>
        <dbReference type="ARBA" id="ARBA00022475"/>
    </source>
</evidence>
<feature type="transmembrane region" description="Helical" evidence="7">
    <location>
        <begin position="168"/>
        <end position="189"/>
    </location>
</feature>
<dbReference type="Gene3D" id="1.10.3720.10">
    <property type="entry name" value="MetI-like"/>
    <property type="match status" value="1"/>
</dbReference>
<keyword evidence="6 7" id="KW-0472">Membrane</keyword>
<reference evidence="9 10" key="1">
    <citation type="submission" date="2023-03" db="EMBL/GenBank/DDBJ databases">
        <title>Novel Species.</title>
        <authorList>
            <person name="Ma S."/>
        </authorList>
    </citation>
    <scope>NUCLEOTIDE SEQUENCE [LARGE SCALE GENOMIC DNA]</scope>
    <source>
        <strain evidence="9 10">LIND6LT2</strain>
    </source>
</reference>
<evidence type="ECO:0000256" key="6">
    <source>
        <dbReference type="ARBA" id="ARBA00023136"/>
    </source>
</evidence>
<evidence type="ECO:0000256" key="7">
    <source>
        <dbReference type="RuleBase" id="RU363032"/>
    </source>
</evidence>
<keyword evidence="10" id="KW-1185">Reference proteome</keyword>
<protein>
    <submittedName>
        <fullName evidence="9">Carbohydrate ABC transporter permease</fullName>
    </submittedName>
</protein>
<feature type="transmembrane region" description="Helical" evidence="7">
    <location>
        <begin position="210"/>
        <end position="235"/>
    </location>
</feature>
<feature type="transmembrane region" description="Helical" evidence="7">
    <location>
        <begin position="92"/>
        <end position="118"/>
    </location>
</feature>
<dbReference type="InterPro" id="IPR000515">
    <property type="entry name" value="MetI-like"/>
</dbReference>
<evidence type="ECO:0000256" key="4">
    <source>
        <dbReference type="ARBA" id="ARBA00022692"/>
    </source>
</evidence>
<evidence type="ECO:0000256" key="5">
    <source>
        <dbReference type="ARBA" id="ARBA00022989"/>
    </source>
</evidence>
<dbReference type="Proteomes" id="UP001486565">
    <property type="component" value="Chromosome"/>
</dbReference>
<evidence type="ECO:0000313" key="9">
    <source>
        <dbReference type="EMBL" id="WZL70596.1"/>
    </source>
</evidence>
<feature type="domain" description="ABC transmembrane type-1" evidence="8">
    <location>
        <begin position="92"/>
        <end position="290"/>
    </location>
</feature>
<organism evidence="9 10">
    <name type="scientific">Defluviitalea saccharophila</name>
    <dbReference type="NCBI Taxonomy" id="879970"/>
    <lineage>
        <taxon>Bacteria</taxon>
        <taxon>Bacillati</taxon>
        <taxon>Bacillota</taxon>
        <taxon>Clostridia</taxon>
        <taxon>Lachnospirales</taxon>
        <taxon>Defluviitaleaceae</taxon>
        <taxon>Defluviitalea</taxon>
    </lineage>
</organism>
<proteinExistence type="inferred from homology"/>
<gene>
    <name evidence="9" type="ORF">QBE51_03455</name>
</gene>
<dbReference type="SUPFAM" id="SSF161098">
    <property type="entry name" value="MetI-like"/>
    <property type="match status" value="1"/>
</dbReference>
<keyword evidence="3" id="KW-1003">Cell membrane</keyword>
<dbReference type="InterPro" id="IPR035906">
    <property type="entry name" value="MetI-like_sf"/>
</dbReference>
<keyword evidence="4 7" id="KW-0812">Transmembrane</keyword>
<keyword evidence="5 7" id="KW-1133">Transmembrane helix</keyword>
<evidence type="ECO:0000256" key="2">
    <source>
        <dbReference type="ARBA" id="ARBA00022448"/>
    </source>
</evidence>
<dbReference type="PROSITE" id="PS50928">
    <property type="entry name" value="ABC_TM1"/>
    <property type="match status" value="1"/>
</dbReference>
<dbReference type="CDD" id="cd06261">
    <property type="entry name" value="TM_PBP2"/>
    <property type="match status" value="1"/>
</dbReference>
<feature type="transmembrane region" description="Helical" evidence="7">
    <location>
        <begin position="271"/>
        <end position="290"/>
    </location>
</feature>
<dbReference type="Pfam" id="PF00528">
    <property type="entry name" value="BPD_transp_1"/>
    <property type="match status" value="1"/>
</dbReference>
<keyword evidence="2 7" id="KW-0813">Transport</keyword>
<dbReference type="PANTHER" id="PTHR43744">
    <property type="entry name" value="ABC TRANSPORTER PERMEASE PROTEIN MG189-RELATED-RELATED"/>
    <property type="match status" value="1"/>
</dbReference>
<sequence length="304" mass="34259">MMKVQNVTTTKNAVIKEIPEGTKKAGIFVLEVLAIILVLIFLFPFFLVVINSAKESASIIISPIALPERWGQMFTNMNNVIHNRNFNYWKSFFNSIFITIASLTLLSLFSSMAAWVLVRNKTKWSNFIFMTLVAAMIIPFQVVMLPLLSTFRELSDFTGIRMLNSYKGLIFAYLGFGGSMSVFIFHGFIKAIPYELEEAALIDGCTPESTFFRILFPLLKPIQVTVLILNGVWIWNDFLLPSLMLGLNGKIKTLPIAVTSFVGSYVKQWDLILTAAFLAMLPIIVLFIFAQKQIIRGMVEGAIK</sequence>
<comment type="similarity">
    <text evidence="7">Belongs to the binding-protein-dependent transport system permease family.</text>
</comment>
<dbReference type="PANTHER" id="PTHR43744:SF12">
    <property type="entry name" value="ABC TRANSPORTER PERMEASE PROTEIN MG189-RELATED"/>
    <property type="match status" value="1"/>
</dbReference>
<evidence type="ECO:0000256" key="1">
    <source>
        <dbReference type="ARBA" id="ARBA00004651"/>
    </source>
</evidence>
<feature type="transmembrane region" description="Helical" evidence="7">
    <location>
        <begin position="25"/>
        <end position="50"/>
    </location>
</feature>
<evidence type="ECO:0000313" key="10">
    <source>
        <dbReference type="Proteomes" id="UP001486565"/>
    </source>
</evidence>
<feature type="transmembrane region" description="Helical" evidence="7">
    <location>
        <begin position="127"/>
        <end position="148"/>
    </location>
</feature>